<gene>
    <name evidence="1" type="ORF">A3783_16330</name>
</gene>
<evidence type="ECO:0000313" key="1">
    <source>
        <dbReference type="EMBL" id="OAN13862.1"/>
    </source>
</evidence>
<evidence type="ECO:0000313" key="2">
    <source>
        <dbReference type="Proteomes" id="UP000078447"/>
    </source>
</evidence>
<dbReference type="Proteomes" id="UP000078447">
    <property type="component" value="Unassembled WGS sequence"/>
</dbReference>
<reference evidence="1 2" key="1">
    <citation type="submission" date="2016-03" db="EMBL/GenBank/DDBJ databases">
        <authorList>
            <person name="Cho S.-Y."/>
            <person name="Lim S."/>
            <person name="Kim H."/>
            <person name="Soh E.H."/>
            <person name="Moon J.S."/>
        </authorList>
    </citation>
    <scope>NUCLEOTIDE SEQUENCE [LARGE SCALE GENOMIC DNA]</scope>
    <source>
        <strain evidence="1 2">KCTC 3810</strain>
    </source>
</reference>
<proteinExistence type="predicted"/>
<protein>
    <submittedName>
        <fullName evidence="1">Uncharacterized protein</fullName>
    </submittedName>
</protein>
<accession>A0ABX2V950</accession>
<name>A0ABX2V950_9BACL</name>
<sequence length="96" mass="10864">MKNIPNQFNEVNKEEKDTATVPAASIALDMDKYKTKKEKEKEKDAKTRVSLFLEPALAKRLDRAAKKYGKGFKSTFTSDVLEKALDALEAKENNNK</sequence>
<organism evidence="1 2">
    <name type="scientific">Exiguobacterium undae</name>
    <dbReference type="NCBI Taxonomy" id="169177"/>
    <lineage>
        <taxon>Bacteria</taxon>
        <taxon>Bacillati</taxon>
        <taxon>Bacillota</taxon>
        <taxon>Bacilli</taxon>
        <taxon>Bacillales</taxon>
        <taxon>Bacillales Family XII. Incertae Sedis</taxon>
        <taxon>Exiguobacterium</taxon>
    </lineage>
</organism>
<comment type="caution">
    <text evidence="1">The sequence shown here is derived from an EMBL/GenBank/DDBJ whole genome shotgun (WGS) entry which is preliminary data.</text>
</comment>
<keyword evidence="2" id="KW-1185">Reference proteome</keyword>
<dbReference type="EMBL" id="LVVL01000004">
    <property type="protein sequence ID" value="OAN13862.1"/>
    <property type="molecule type" value="Genomic_DNA"/>
</dbReference>
<dbReference type="RefSeq" id="WP_028105313.1">
    <property type="nucleotide sequence ID" value="NZ_LVVL01000004.1"/>
</dbReference>